<feature type="domain" description="SipL SPOCS" evidence="1">
    <location>
        <begin position="63"/>
        <end position="134"/>
    </location>
</feature>
<gene>
    <name evidence="2" type="ORF">FZC79_15840</name>
</gene>
<dbReference type="NCBIfam" id="NF045794">
    <property type="entry name" value="CsxC_fam"/>
    <property type="match status" value="1"/>
</dbReference>
<evidence type="ECO:0000313" key="3">
    <source>
        <dbReference type="Proteomes" id="UP000323317"/>
    </source>
</evidence>
<dbReference type="InterPro" id="IPR024300">
    <property type="entry name" value="SipL_SPOCS_dom"/>
</dbReference>
<dbReference type="Proteomes" id="UP000323317">
    <property type="component" value="Unassembled WGS sequence"/>
</dbReference>
<dbReference type="Pfam" id="PF12673">
    <property type="entry name" value="SipL"/>
    <property type="match status" value="1"/>
</dbReference>
<sequence>MSKKYSFPGHSKKKHCQKAKVKDVSCQADSYNVPGGTYVPVILAYVNLETDIASHVTLPSPAKEIKSIKKNVSLKQCEVLKHPGARGKAKIFVKGTIHKNIQYVESCNGYLRDYSVDVPFTCIDEIFIPGADRELKSQKSSLTHEYKYSSKNKLGGDPHKSGSYTHEYFNEPIECVLKSADIMEIDLYKDYKHGRFTNLTERMEVNLWLMLVQNQERFAYHDEDAPDCPLLEDEVEEMEEPSSERKPSKTILDLIQERIDRMNS</sequence>
<reference evidence="2 3" key="1">
    <citation type="submission" date="2019-08" db="EMBL/GenBank/DDBJ databases">
        <title>Bacillus genomes from the desert of Cuatro Cienegas, Coahuila.</title>
        <authorList>
            <person name="Olmedo-Alvarez G."/>
        </authorList>
    </citation>
    <scope>NUCLEOTIDE SEQUENCE [LARGE SCALE GENOMIC DNA]</scope>
    <source>
        <strain evidence="2 3">CH40_1T</strain>
    </source>
</reference>
<evidence type="ECO:0000259" key="1">
    <source>
        <dbReference type="Pfam" id="PF12673"/>
    </source>
</evidence>
<accession>A0A5D4K973</accession>
<protein>
    <submittedName>
        <fullName evidence="2">DUF3794 domain-containing protein</fullName>
    </submittedName>
</protein>
<dbReference type="InterPro" id="IPR054845">
    <property type="entry name" value="Exosporium_prot_C"/>
</dbReference>
<dbReference type="RefSeq" id="WP_148947770.1">
    <property type="nucleotide sequence ID" value="NZ_JBNIKK010000006.1"/>
</dbReference>
<name>A0A5D4K973_9BACI</name>
<proteinExistence type="predicted"/>
<comment type="caution">
    <text evidence="2">The sequence shown here is derived from an EMBL/GenBank/DDBJ whole genome shotgun (WGS) entry which is preliminary data.</text>
</comment>
<dbReference type="EMBL" id="VTEH01000014">
    <property type="protein sequence ID" value="TYR73934.1"/>
    <property type="molecule type" value="Genomic_DNA"/>
</dbReference>
<organism evidence="2 3">
    <name type="scientific">Rossellomorea vietnamensis</name>
    <dbReference type="NCBI Taxonomy" id="218284"/>
    <lineage>
        <taxon>Bacteria</taxon>
        <taxon>Bacillati</taxon>
        <taxon>Bacillota</taxon>
        <taxon>Bacilli</taxon>
        <taxon>Bacillales</taxon>
        <taxon>Bacillaceae</taxon>
        <taxon>Rossellomorea</taxon>
    </lineage>
</organism>
<evidence type="ECO:0000313" key="2">
    <source>
        <dbReference type="EMBL" id="TYR73934.1"/>
    </source>
</evidence>
<dbReference type="AlphaFoldDB" id="A0A5D4K973"/>